<keyword evidence="5 7" id="KW-1133">Transmembrane helix</keyword>
<reference evidence="9 10" key="1">
    <citation type="submission" date="2019-11" db="EMBL/GenBank/DDBJ databases">
        <title>Draft genome sequences of five Paenibacillus species of dairy origin.</title>
        <authorList>
            <person name="Olajide A.M."/>
            <person name="Chen S."/>
            <person name="Lapointe G."/>
        </authorList>
    </citation>
    <scope>NUCLEOTIDE SEQUENCE [LARGE SCALE GENOMIC DNA]</scope>
    <source>
        <strain evidence="9 10">2CS3</strain>
    </source>
</reference>
<feature type="transmembrane region" description="Helical" evidence="7">
    <location>
        <begin position="92"/>
        <end position="113"/>
    </location>
</feature>
<feature type="transmembrane region" description="Helical" evidence="7">
    <location>
        <begin position="173"/>
        <end position="195"/>
    </location>
</feature>
<dbReference type="InterPro" id="IPR035906">
    <property type="entry name" value="MetI-like_sf"/>
</dbReference>
<dbReference type="SUPFAM" id="SSF161098">
    <property type="entry name" value="MetI-like"/>
    <property type="match status" value="1"/>
</dbReference>
<evidence type="ECO:0000259" key="8">
    <source>
        <dbReference type="PROSITE" id="PS50928"/>
    </source>
</evidence>
<dbReference type="PANTHER" id="PTHR30193">
    <property type="entry name" value="ABC TRANSPORTER PERMEASE PROTEIN"/>
    <property type="match status" value="1"/>
</dbReference>
<dbReference type="Proteomes" id="UP000450917">
    <property type="component" value="Unassembled WGS sequence"/>
</dbReference>
<dbReference type="Pfam" id="PF00528">
    <property type="entry name" value="BPD_transp_1"/>
    <property type="match status" value="1"/>
</dbReference>
<keyword evidence="6 7" id="KW-0472">Membrane</keyword>
<keyword evidence="4 7" id="KW-0812">Transmembrane</keyword>
<dbReference type="InterPro" id="IPR000515">
    <property type="entry name" value="MetI-like"/>
</dbReference>
<evidence type="ECO:0000256" key="1">
    <source>
        <dbReference type="ARBA" id="ARBA00004651"/>
    </source>
</evidence>
<evidence type="ECO:0000256" key="2">
    <source>
        <dbReference type="ARBA" id="ARBA00022448"/>
    </source>
</evidence>
<feature type="domain" description="ABC transmembrane type-1" evidence="8">
    <location>
        <begin position="88"/>
        <end position="299"/>
    </location>
</feature>
<dbReference type="PANTHER" id="PTHR30193:SF37">
    <property type="entry name" value="INNER MEMBRANE ABC TRANSPORTER PERMEASE PROTEIN YCJO"/>
    <property type="match status" value="1"/>
</dbReference>
<organism evidence="9 10">
    <name type="scientific">Paenibacillus validus</name>
    <dbReference type="NCBI Taxonomy" id="44253"/>
    <lineage>
        <taxon>Bacteria</taxon>
        <taxon>Bacillati</taxon>
        <taxon>Bacillota</taxon>
        <taxon>Bacilli</taxon>
        <taxon>Bacillales</taxon>
        <taxon>Paenibacillaceae</taxon>
        <taxon>Paenibacillus</taxon>
    </lineage>
</organism>
<dbReference type="PROSITE" id="PS50928">
    <property type="entry name" value="ABC_TM1"/>
    <property type="match status" value="1"/>
</dbReference>
<keyword evidence="2 7" id="KW-0813">Transport</keyword>
<dbReference type="AlphaFoldDB" id="A0A7X3CUN5"/>
<comment type="caution">
    <text evidence="9">The sequence shown here is derived from an EMBL/GenBank/DDBJ whole genome shotgun (WGS) entry which is preliminary data.</text>
</comment>
<proteinExistence type="inferred from homology"/>
<feature type="transmembrane region" description="Helical" evidence="7">
    <location>
        <begin position="125"/>
        <end position="146"/>
    </location>
</feature>
<evidence type="ECO:0000256" key="6">
    <source>
        <dbReference type="ARBA" id="ARBA00023136"/>
    </source>
</evidence>
<accession>A0A7X3CUN5</accession>
<evidence type="ECO:0000313" key="9">
    <source>
        <dbReference type="EMBL" id="MUG72324.1"/>
    </source>
</evidence>
<evidence type="ECO:0000256" key="4">
    <source>
        <dbReference type="ARBA" id="ARBA00022692"/>
    </source>
</evidence>
<evidence type="ECO:0000256" key="5">
    <source>
        <dbReference type="ARBA" id="ARBA00022989"/>
    </source>
</evidence>
<name>A0A7X3CUN5_9BACL</name>
<dbReference type="CDD" id="cd06261">
    <property type="entry name" value="TM_PBP2"/>
    <property type="match status" value="1"/>
</dbReference>
<comment type="subcellular location">
    <subcellularLocation>
        <location evidence="1 7">Cell membrane</location>
        <topology evidence="1 7">Multi-pass membrane protein</topology>
    </subcellularLocation>
</comment>
<dbReference type="Gene3D" id="1.10.3720.10">
    <property type="entry name" value="MetI-like"/>
    <property type="match status" value="1"/>
</dbReference>
<keyword evidence="10" id="KW-1185">Reference proteome</keyword>
<protein>
    <submittedName>
        <fullName evidence="9">ABC transporter permease subunit</fullName>
    </submittedName>
</protein>
<evidence type="ECO:0000313" key="10">
    <source>
        <dbReference type="Proteomes" id="UP000450917"/>
    </source>
</evidence>
<feature type="transmembrane region" description="Helical" evidence="7">
    <location>
        <begin position="226"/>
        <end position="246"/>
    </location>
</feature>
<evidence type="ECO:0000256" key="3">
    <source>
        <dbReference type="ARBA" id="ARBA00022475"/>
    </source>
</evidence>
<feature type="transmembrane region" description="Helical" evidence="7">
    <location>
        <begin position="281"/>
        <end position="300"/>
    </location>
</feature>
<dbReference type="InterPro" id="IPR051393">
    <property type="entry name" value="ABC_transporter_permease"/>
</dbReference>
<dbReference type="EMBL" id="WNZX01000014">
    <property type="protein sequence ID" value="MUG72324.1"/>
    <property type="molecule type" value="Genomic_DNA"/>
</dbReference>
<dbReference type="RefSeq" id="WP_155615146.1">
    <property type="nucleotide sequence ID" value="NZ_WNZX01000014.1"/>
</dbReference>
<sequence>MEKAESLPAVKPEVAAPKGLSVKQQRYLFIYGCLIVPLIFFITIRIAPILYSFNISLREWDMLSEDKPFVGLANFVTLFQDEVFLSALRNTFVYVLVGVPGQLIAGLSIALLLQSITRFRGLYRAVYFIPYVTSIVAVSWVFRWILMRNGIANALFLELGLSPQLFLGSPSQAIYLIILVIIWQAVGFQMLIFLAGLQHIPTLYYDAAAIDGAGAWQRFRHITLPLLNPVIVFSVVIGSIGFLQTFTQVLSMTDGGPLNSTLSLVLHIYNLAFKHFKMGEAAAATVVLFAFILALSLLQLKLLNKKIEY</sequence>
<gene>
    <name evidence="9" type="ORF">GNP93_16760</name>
</gene>
<dbReference type="GO" id="GO:0055085">
    <property type="term" value="P:transmembrane transport"/>
    <property type="evidence" value="ECO:0007669"/>
    <property type="project" value="InterPro"/>
</dbReference>
<dbReference type="GO" id="GO:0005886">
    <property type="term" value="C:plasma membrane"/>
    <property type="evidence" value="ECO:0007669"/>
    <property type="project" value="UniProtKB-SubCell"/>
</dbReference>
<evidence type="ECO:0000256" key="7">
    <source>
        <dbReference type="RuleBase" id="RU363032"/>
    </source>
</evidence>
<comment type="similarity">
    <text evidence="7">Belongs to the binding-protein-dependent transport system permease family.</text>
</comment>
<keyword evidence="3" id="KW-1003">Cell membrane</keyword>
<feature type="transmembrane region" description="Helical" evidence="7">
    <location>
        <begin position="28"/>
        <end position="53"/>
    </location>
</feature>